<evidence type="ECO:0000256" key="5">
    <source>
        <dbReference type="ARBA" id="ARBA00023239"/>
    </source>
</evidence>
<evidence type="ECO:0000256" key="1">
    <source>
        <dbReference type="ARBA" id="ARBA00022741"/>
    </source>
</evidence>
<gene>
    <name evidence="6" type="primary">nnrD</name>
    <name evidence="8" type="ordered locus">Sden_2235</name>
</gene>
<dbReference type="Proteomes" id="UP000001982">
    <property type="component" value="Chromosome"/>
</dbReference>
<evidence type="ECO:0000256" key="2">
    <source>
        <dbReference type="ARBA" id="ARBA00022840"/>
    </source>
</evidence>
<feature type="domain" description="YjeF C-terminal" evidence="7">
    <location>
        <begin position="5"/>
        <end position="305"/>
    </location>
</feature>
<dbReference type="PROSITE" id="PS51383">
    <property type="entry name" value="YJEF_C_3"/>
    <property type="match status" value="1"/>
</dbReference>
<dbReference type="PROSITE" id="PS01050">
    <property type="entry name" value="YJEF_C_2"/>
    <property type="match status" value="1"/>
</dbReference>
<comment type="function">
    <text evidence="6">Catalyzes the dehydration of the S-form of NAD(P)HX at the expense of ADP, which is converted to AMP. Together with NAD(P)HX epimerase, which catalyzes the epimerization of the S- and R-forms, the enzyme allows the repair of both epimers of NAD(P)HX, a damaged form of NAD(P)H that is a result of enzymatic or heat-dependent hydration.</text>
</comment>
<proteinExistence type="inferred from homology"/>
<dbReference type="KEGG" id="sdn:Sden_2235"/>
<evidence type="ECO:0000256" key="4">
    <source>
        <dbReference type="ARBA" id="ARBA00023027"/>
    </source>
</evidence>
<dbReference type="InterPro" id="IPR017953">
    <property type="entry name" value="Carbohydrate_kinase_pred_CS"/>
</dbReference>
<keyword evidence="1 6" id="KW-0547">Nucleotide-binding</keyword>
<dbReference type="EMBL" id="CP000302">
    <property type="protein sequence ID" value="ABE55515.1"/>
    <property type="molecule type" value="Genomic_DNA"/>
</dbReference>
<dbReference type="AlphaFoldDB" id="Q12M11"/>
<comment type="cofactor">
    <cofactor evidence="6">
        <name>Mg(2+)</name>
        <dbReference type="ChEBI" id="CHEBI:18420"/>
    </cofactor>
</comment>
<reference evidence="8 9" key="1">
    <citation type="submission" date="2006-03" db="EMBL/GenBank/DDBJ databases">
        <title>Complete sequence of Shewanella denitrificans OS217.</title>
        <authorList>
            <consortium name="US DOE Joint Genome Institute"/>
            <person name="Copeland A."/>
            <person name="Lucas S."/>
            <person name="Lapidus A."/>
            <person name="Barry K."/>
            <person name="Detter J.C."/>
            <person name="Glavina del Rio T."/>
            <person name="Hammon N."/>
            <person name="Israni S."/>
            <person name="Dalin E."/>
            <person name="Tice H."/>
            <person name="Pitluck S."/>
            <person name="Brettin T."/>
            <person name="Bruce D."/>
            <person name="Han C."/>
            <person name="Tapia R."/>
            <person name="Gilna P."/>
            <person name="Kiss H."/>
            <person name="Schmutz J."/>
            <person name="Larimer F."/>
            <person name="Land M."/>
            <person name="Hauser L."/>
            <person name="Kyrpides N."/>
            <person name="Lykidis A."/>
            <person name="Richardson P."/>
        </authorList>
    </citation>
    <scope>NUCLEOTIDE SEQUENCE [LARGE SCALE GENOMIC DNA]</scope>
    <source>
        <strain evidence="9">OS217 / ATCC BAA-1090 / DSM 15013</strain>
    </source>
</reference>
<protein>
    <recommendedName>
        <fullName evidence="6">ADP-dependent (S)-NAD(P)H-hydrate dehydratase</fullName>
        <ecNumber evidence="6">4.2.1.136</ecNumber>
    </recommendedName>
    <alternativeName>
        <fullName evidence="6">ADP-dependent NAD(P)HX dehydratase</fullName>
    </alternativeName>
</protein>
<dbReference type="GO" id="GO:0052856">
    <property type="term" value="F:NAD(P)HX epimerase activity"/>
    <property type="evidence" value="ECO:0007669"/>
    <property type="project" value="TreeGrafter"/>
</dbReference>
<dbReference type="PANTHER" id="PTHR12592">
    <property type="entry name" value="ATP-DEPENDENT (S)-NAD(P)H-HYDRATE DEHYDRATASE FAMILY MEMBER"/>
    <property type="match status" value="1"/>
</dbReference>
<dbReference type="Pfam" id="PF01256">
    <property type="entry name" value="Carb_kinase"/>
    <property type="match status" value="1"/>
</dbReference>
<comment type="subunit">
    <text evidence="6">Homotetramer.</text>
</comment>
<dbReference type="eggNOG" id="COG0063">
    <property type="taxonomic scope" value="Bacteria"/>
</dbReference>
<feature type="binding site" evidence="6">
    <location>
        <begin position="217"/>
        <end position="221"/>
    </location>
    <ligand>
        <name>AMP</name>
        <dbReference type="ChEBI" id="CHEBI:456215"/>
    </ligand>
</feature>
<feature type="binding site" evidence="6">
    <location>
        <position position="245"/>
    </location>
    <ligand>
        <name>AMP</name>
        <dbReference type="ChEBI" id="CHEBI:456215"/>
    </ligand>
</feature>
<feature type="binding site" evidence="6">
    <location>
        <position position="40"/>
    </location>
    <ligand>
        <name>(6S)-NADPHX</name>
        <dbReference type="ChEBI" id="CHEBI:64076"/>
    </ligand>
</feature>
<evidence type="ECO:0000259" key="7">
    <source>
        <dbReference type="PROSITE" id="PS51383"/>
    </source>
</evidence>
<evidence type="ECO:0000256" key="3">
    <source>
        <dbReference type="ARBA" id="ARBA00022857"/>
    </source>
</evidence>
<dbReference type="GO" id="GO:0052855">
    <property type="term" value="F:ADP-dependent NAD(P)H-hydrate dehydratase activity"/>
    <property type="evidence" value="ECO:0007669"/>
    <property type="project" value="UniProtKB-UniRule"/>
</dbReference>
<evidence type="ECO:0000313" key="8">
    <source>
        <dbReference type="EMBL" id="ABE55515.1"/>
    </source>
</evidence>
<dbReference type="HOGENOM" id="CLU_024853_2_2_6"/>
<comment type="similarity">
    <text evidence="6">Belongs to the NnrD/CARKD family.</text>
</comment>
<dbReference type="SUPFAM" id="SSF53613">
    <property type="entry name" value="Ribokinase-like"/>
    <property type="match status" value="1"/>
</dbReference>
<dbReference type="STRING" id="318161.Sden_2235"/>
<keyword evidence="9" id="KW-1185">Reference proteome</keyword>
<comment type="catalytic activity">
    <reaction evidence="6">
        <text>(6S)-NADPHX + ADP = AMP + phosphate + NADPH + H(+)</text>
        <dbReference type="Rhea" id="RHEA:32235"/>
        <dbReference type="ChEBI" id="CHEBI:15378"/>
        <dbReference type="ChEBI" id="CHEBI:43474"/>
        <dbReference type="ChEBI" id="CHEBI:57783"/>
        <dbReference type="ChEBI" id="CHEBI:64076"/>
        <dbReference type="ChEBI" id="CHEBI:456215"/>
        <dbReference type="ChEBI" id="CHEBI:456216"/>
        <dbReference type="EC" id="4.2.1.136"/>
    </reaction>
</comment>
<comment type="catalytic activity">
    <reaction evidence="6">
        <text>(6S)-NADHX + ADP = AMP + phosphate + NADH + H(+)</text>
        <dbReference type="Rhea" id="RHEA:32223"/>
        <dbReference type="ChEBI" id="CHEBI:15378"/>
        <dbReference type="ChEBI" id="CHEBI:43474"/>
        <dbReference type="ChEBI" id="CHEBI:57945"/>
        <dbReference type="ChEBI" id="CHEBI:64074"/>
        <dbReference type="ChEBI" id="CHEBI:456215"/>
        <dbReference type="ChEBI" id="CHEBI:456216"/>
        <dbReference type="EC" id="4.2.1.136"/>
    </reaction>
</comment>
<evidence type="ECO:0000313" key="9">
    <source>
        <dbReference type="Proteomes" id="UP000001982"/>
    </source>
</evidence>
<dbReference type="NCBIfam" id="TIGR00196">
    <property type="entry name" value="yjeF_cterm"/>
    <property type="match status" value="1"/>
</dbReference>
<feature type="binding site" evidence="6">
    <location>
        <position position="180"/>
    </location>
    <ligand>
        <name>(6S)-NADPHX</name>
        <dbReference type="ChEBI" id="CHEBI:64076"/>
    </ligand>
</feature>
<dbReference type="InterPro" id="IPR029056">
    <property type="entry name" value="Ribokinase-like"/>
</dbReference>
<sequence length="312" mass="32903">MQILALNAIAAMLPTRSEQSHKASFGHVFNVAGSINYPGAAYLSSISALRVGAGYVTLASSLLVCQRVAAQSPDLVFLPLPSVHEAANDFLPSESAAQILSQLKRVNTKLCSMSIGSGLGRIAQTARVADEAHTDNYAFFCALLHGLQQETLPIVLDADGLNFLSRKPLTLPENCLLTPHPKELSRLLAVSVAHIQADRVKYAQQAALQFNAIVVLKGANTVITDGKRVFINPTGNSALAKAGTGDVLTGMITGFCAQGVSPLNAACLGVYLHGLAGDIAALALSPYSMLASDLINFIPKALIRVLQAKYQN</sequence>
<dbReference type="GO" id="GO:0110051">
    <property type="term" value="P:metabolite repair"/>
    <property type="evidence" value="ECO:0007669"/>
    <property type="project" value="TreeGrafter"/>
</dbReference>
<feature type="binding site" evidence="6">
    <location>
        <position position="246"/>
    </location>
    <ligand>
        <name>(6S)-NADPHX</name>
        <dbReference type="ChEBI" id="CHEBI:64076"/>
    </ligand>
</feature>
<name>Q12M11_SHEDO</name>
<dbReference type="GO" id="GO:0046496">
    <property type="term" value="P:nicotinamide nucleotide metabolic process"/>
    <property type="evidence" value="ECO:0007669"/>
    <property type="project" value="UniProtKB-UniRule"/>
</dbReference>
<accession>Q12M11</accession>
<keyword evidence="3 6" id="KW-0521">NADP</keyword>
<dbReference type="HAMAP" id="MF_01965">
    <property type="entry name" value="NADHX_dehydratase"/>
    <property type="match status" value="1"/>
</dbReference>
<dbReference type="Gene3D" id="3.40.1190.20">
    <property type="match status" value="1"/>
</dbReference>
<dbReference type="PANTHER" id="PTHR12592:SF0">
    <property type="entry name" value="ATP-DEPENDENT (S)-NAD(P)H-HYDRATE DEHYDRATASE"/>
    <property type="match status" value="1"/>
</dbReference>
<organism evidence="8 9">
    <name type="scientific">Shewanella denitrificans (strain OS217 / ATCC BAA-1090 / DSM 15013)</name>
    <dbReference type="NCBI Taxonomy" id="318161"/>
    <lineage>
        <taxon>Bacteria</taxon>
        <taxon>Pseudomonadati</taxon>
        <taxon>Pseudomonadota</taxon>
        <taxon>Gammaproteobacteria</taxon>
        <taxon>Alteromonadales</taxon>
        <taxon>Shewanellaceae</taxon>
        <taxon>Shewanella</taxon>
    </lineage>
</organism>
<dbReference type="EC" id="4.2.1.136" evidence="6"/>
<keyword evidence="4 6" id="KW-0520">NAD</keyword>
<dbReference type="OrthoDB" id="9806925at2"/>
<dbReference type="InterPro" id="IPR000631">
    <property type="entry name" value="CARKD"/>
</dbReference>
<dbReference type="CDD" id="cd01171">
    <property type="entry name" value="YXKO-related"/>
    <property type="match status" value="1"/>
</dbReference>
<dbReference type="GO" id="GO:0005524">
    <property type="term" value="F:ATP binding"/>
    <property type="evidence" value="ECO:0007669"/>
    <property type="project" value="UniProtKB-KW"/>
</dbReference>
<keyword evidence="2 6" id="KW-0067">ATP-binding</keyword>
<evidence type="ECO:0000256" key="6">
    <source>
        <dbReference type="HAMAP-Rule" id="MF_01965"/>
    </source>
</evidence>
<feature type="binding site" evidence="6">
    <location>
        <position position="118"/>
    </location>
    <ligand>
        <name>(6S)-NADPHX</name>
        <dbReference type="ChEBI" id="CHEBI:64076"/>
    </ligand>
</feature>
<keyword evidence="5 6" id="KW-0456">Lyase</keyword>